<feature type="transmembrane region" description="Helical" evidence="1">
    <location>
        <begin position="362"/>
        <end position="381"/>
    </location>
</feature>
<feature type="transmembrane region" description="Helical" evidence="1">
    <location>
        <begin position="174"/>
        <end position="190"/>
    </location>
</feature>
<feature type="transmembrane region" description="Helical" evidence="1">
    <location>
        <begin position="84"/>
        <end position="105"/>
    </location>
</feature>
<dbReference type="RefSeq" id="WP_107793854.1">
    <property type="nucleotide sequence ID" value="NZ_CP049274.1"/>
</dbReference>
<dbReference type="AlphaFoldDB" id="A0A7S9R6U8"/>
<dbReference type="Proteomes" id="UP000594630">
    <property type="component" value="Chromosome"/>
</dbReference>
<evidence type="ECO:0000256" key="1">
    <source>
        <dbReference type="SAM" id="Phobius"/>
    </source>
</evidence>
<keyword evidence="1" id="KW-0812">Transmembrane</keyword>
<dbReference type="EMBL" id="CP049274">
    <property type="protein sequence ID" value="QPH84656.1"/>
    <property type="molecule type" value="Genomic_DNA"/>
</dbReference>
<name>A0A7S9R6U8_9BACT</name>
<keyword evidence="1" id="KW-0472">Membrane</keyword>
<protein>
    <submittedName>
        <fullName evidence="2">Uncharacterized protein</fullName>
    </submittedName>
</protein>
<sequence>MEQLQQEKKYMLKSARELGLISCIVAIFKYLVFVSGLYKTLDRDFSLILKACCDSISWLLLFFAISLICSVYNSSKLRTYFKIFTIFILIYVILTFLTFKIVMYLGERNFNYDDFIFTILNYFYSDEEIMYNNDLFKQLLIYRSYLLKVLFVTASLFLFISIAKLTKITKEKMFWAYALFGAFHIASYFIKIDHKIYDYIDIGAFFIALIAWWRLKIQASSDEIQVISENGILNVTTIKSSSQLAAKACLVGLITIFFYYIFFEYLLAHQERMSLRPIIFIKPLVYVVVLAVIYSAVKQIAHTLNEIRLHTNFLFFSILFVIFTIAKATTDYMYIYAYDYNFLNIFGTHNASIKSLVSSANTILYIGVFAHLLAIVFLFLFTTRLVSATKSRLFWINFILFVVSSVILLALLFPGKPDFIGLLTKNIDLFNIAEFFFLLIAWYSVKKDTREQDRS</sequence>
<keyword evidence="1" id="KW-1133">Transmembrane helix</keyword>
<feature type="transmembrane region" description="Helical" evidence="1">
    <location>
        <begin position="196"/>
        <end position="215"/>
    </location>
</feature>
<feature type="transmembrane region" description="Helical" evidence="1">
    <location>
        <begin position="140"/>
        <end position="162"/>
    </location>
</feature>
<proteinExistence type="predicted"/>
<feature type="transmembrane region" description="Helical" evidence="1">
    <location>
        <begin position="20"/>
        <end position="41"/>
    </location>
</feature>
<feature type="transmembrane region" description="Helical" evidence="1">
    <location>
        <begin position="309"/>
        <end position="326"/>
    </location>
</feature>
<organism evidence="2 3">
    <name type="scientific">Campylobacter concisus</name>
    <dbReference type="NCBI Taxonomy" id="199"/>
    <lineage>
        <taxon>Bacteria</taxon>
        <taxon>Pseudomonadati</taxon>
        <taxon>Campylobacterota</taxon>
        <taxon>Epsilonproteobacteria</taxon>
        <taxon>Campylobacterales</taxon>
        <taxon>Campylobacteraceae</taxon>
        <taxon>Campylobacter</taxon>
    </lineage>
</organism>
<feature type="transmembrane region" description="Helical" evidence="1">
    <location>
        <begin position="47"/>
        <end position="72"/>
    </location>
</feature>
<evidence type="ECO:0000313" key="3">
    <source>
        <dbReference type="Proteomes" id="UP000594630"/>
    </source>
</evidence>
<feature type="transmembrane region" description="Helical" evidence="1">
    <location>
        <begin position="393"/>
        <end position="415"/>
    </location>
</feature>
<feature type="transmembrane region" description="Helical" evidence="1">
    <location>
        <begin position="244"/>
        <end position="263"/>
    </location>
</feature>
<feature type="transmembrane region" description="Helical" evidence="1">
    <location>
        <begin position="427"/>
        <end position="445"/>
    </location>
</feature>
<feature type="transmembrane region" description="Helical" evidence="1">
    <location>
        <begin position="275"/>
        <end position="297"/>
    </location>
</feature>
<gene>
    <name evidence="2" type="ORF">CVT06_06000</name>
</gene>
<accession>A0A7S9R6U8</accession>
<reference evidence="2 3" key="1">
    <citation type="journal article" date="2018" name="Emerg. Microbes Infect.">
        <title>Genomic analysis of oral Campylobacter concisus strains identified a potential bacterial molecular marker associated with active Crohn's disease.</title>
        <authorList>
            <person name="Liu F."/>
            <person name="Ma R."/>
            <person name="Tay C.Y.A."/>
            <person name="Octavia S."/>
            <person name="Lan R."/>
            <person name="Chung H.K.L."/>
            <person name="Riordan S.M."/>
            <person name="Grimm M.C."/>
            <person name="Leong R.W."/>
            <person name="Tanaka M.M."/>
            <person name="Connor S."/>
            <person name="Zhang L."/>
        </authorList>
    </citation>
    <scope>NUCLEOTIDE SEQUENCE [LARGE SCALE GENOMIC DNA]</scope>
    <source>
        <strain evidence="2 3">P10CDO-S2</strain>
    </source>
</reference>
<evidence type="ECO:0000313" key="2">
    <source>
        <dbReference type="EMBL" id="QPH84656.1"/>
    </source>
</evidence>